<proteinExistence type="inferred from homology"/>
<organism evidence="7 8">
    <name type="scientific">Pichia membranifaciens NRRL Y-2026</name>
    <dbReference type="NCBI Taxonomy" id="763406"/>
    <lineage>
        <taxon>Eukaryota</taxon>
        <taxon>Fungi</taxon>
        <taxon>Dikarya</taxon>
        <taxon>Ascomycota</taxon>
        <taxon>Saccharomycotina</taxon>
        <taxon>Pichiomycetes</taxon>
        <taxon>Pichiales</taxon>
        <taxon>Pichiaceae</taxon>
        <taxon>Pichia</taxon>
    </lineage>
</organism>
<dbReference type="RefSeq" id="XP_019017547.1">
    <property type="nucleotide sequence ID" value="XM_019161165.1"/>
</dbReference>
<dbReference type="OrthoDB" id="27109at2759"/>
<dbReference type="Pfam" id="PF15277">
    <property type="entry name" value="Sec3-PIP2_bind"/>
    <property type="match status" value="1"/>
</dbReference>
<keyword evidence="8" id="KW-1185">Reference proteome</keyword>
<protein>
    <recommendedName>
        <fullName evidence="6">Exocyst complex component Sec3 PIP2-binding N-terminal domain-containing protein</fullName>
    </recommendedName>
</protein>
<dbReference type="GO" id="GO:0005546">
    <property type="term" value="F:phosphatidylinositol-4,5-bisphosphate binding"/>
    <property type="evidence" value="ECO:0007669"/>
    <property type="project" value="TreeGrafter"/>
</dbReference>
<feature type="compositionally biased region" description="Polar residues" evidence="5">
    <location>
        <begin position="1"/>
        <end position="17"/>
    </location>
</feature>
<dbReference type="PANTHER" id="PTHR16092:SF14">
    <property type="entry name" value="EXOCYST COMPLEX COMPONENT 1 ISOFORM X1"/>
    <property type="match status" value="1"/>
</dbReference>
<dbReference type="CDD" id="cd13315">
    <property type="entry name" value="PH_Sec3"/>
    <property type="match status" value="1"/>
</dbReference>
<dbReference type="Pfam" id="PF09763">
    <property type="entry name" value="Sec3_CC"/>
    <property type="match status" value="1"/>
</dbReference>
<dbReference type="Gene3D" id="2.30.29.90">
    <property type="match status" value="1"/>
</dbReference>
<evidence type="ECO:0000259" key="6">
    <source>
        <dbReference type="SMART" id="SM01313"/>
    </source>
</evidence>
<keyword evidence="2" id="KW-0813">Transport</keyword>
<feature type="compositionally biased region" description="Polar residues" evidence="5">
    <location>
        <begin position="196"/>
        <end position="208"/>
    </location>
</feature>
<evidence type="ECO:0000256" key="4">
    <source>
        <dbReference type="ARBA" id="ARBA00023054"/>
    </source>
</evidence>
<sequence length="1382" mass="157994">MSHSMSPATNTQRTMGSFQPGHRPMNSMDLAKQYEIDMKKIHDSLFLEVDSTNSKVENYLAHVRIIEDAKSQSSRPPANSPQSNKKNRFLLLSVKTSGRMRLHKAKESSSGMIQIGRSWDFDELISLELDDQVPTGFVCQMGKKYYWEVHTPKERRVWCSTLVDNYIRYTQGNLPQLINCSVDYFHLENLYDSYHGGSSSVPSQNKTPKPQILSRTPVLSPKGNSPSTFANSQRSPSKSNSQDLTSLKKNLGNTNSANSSMAAAVRGASATTLPLSASSRSPDLDNRYKLEQERKMYEEQKQKEQLARKQQEEKRLIEARRQAEEQEHQKQLVIEQKRKQELEKRRQQELERRKQKELERRKREESEKAQQEEELERARKEQVEKDRLAEEQERSRQQEEVERAKQQEIRRQEEVLRMKQQKAQNLEEERREKERTNQVQLAEAATKVKKTGYENQQRLQNNGLSEIVKRGPPSGMLSNEPSQMSFEIGDEHRFQNINASVESDISLGIDNYIDGYTSNGEEEAQTAPLNLSKPRARSAVATQPIGKLGAPVITTTLDEISGVTNHENVSNLSIDSELNKLLTPVNHLESMENEIDKSFGEGNRHHARSRAFSRVSDSTPDNNDLLEILEEIGYDPIEDDSASLQKKLLKELDKLQYDKIETLIKVTGVSSALKQSIFTAFQNCDHIDPILALFGVQLSTFKEDVDFIEEQGQGLQVEATNEKLLMNELNEIVHSVEISDSKLQMLLGTKITLGYQNSELEKILNELYYALLKVSGSQEKLNVDHGISKMKALQEKKRSYENVRDTFVARFKKQAGRIFESVSLSLSSKLENVSPDNFDNFLNTIFFDKMTYLLTVEGLIAFVKSVSISDYYDIIDSYVAAMKPFFENLASVLMKKLEQNVSLLDVQQFSFSSDPANLIDKMYISSKSKKDFGSSRGGNMFVMNQSNNEKKLSGDNEIIKLINIYFSQATRVMGAEQEMMKKLFALSSSPDMSFENVVKLPLEKRCQEFVATSDFLNGTIESDREIGDYIFDIMRQLFDSTFGSLLKILLSVSKGNILLTPGILCLLKSSSQSLAPTSHEYLYGNFTKLETKVNSIWVKEIDQQSQEILSSKVRCQVMNFVKAYPVFFGRIHAIVDSLDLVNLVVFGTDQKVYGNYYMIWDIIMSALNKGVESMKFEVILQDSNSEEHDIDADASFEKHLTLWINYKWMFEESKSLLEFPKDLSRSIDDLRDRELRTFSECFGRRFKIGNIIRLVEDLENLLSNNGNPSTFSTYSVENIKSLMVAFKGDSFKEEISSLAKGLKSVLKGRCYFIGDNRESEFSIAIGEQIEKELYNNCMFALCQLYISTFSKLSSIVDQYYSNFEVPVDKYIINFNFKKNYIS</sequence>
<feature type="compositionally biased region" description="Low complexity" evidence="5">
    <location>
        <begin position="253"/>
        <end position="265"/>
    </location>
</feature>
<dbReference type="SMART" id="SM01313">
    <property type="entry name" value="Sec3-PIP2_bind"/>
    <property type="match status" value="1"/>
</dbReference>
<evidence type="ECO:0000313" key="8">
    <source>
        <dbReference type="Proteomes" id="UP000094455"/>
    </source>
</evidence>
<evidence type="ECO:0000256" key="5">
    <source>
        <dbReference type="SAM" id="MobiDB-lite"/>
    </source>
</evidence>
<gene>
    <name evidence="7" type="ORF">PICMEDRAFT_16321</name>
</gene>
<accession>A0A1E3NJW5</accession>
<evidence type="ECO:0000313" key="7">
    <source>
        <dbReference type="EMBL" id="ODQ46434.1"/>
    </source>
</evidence>
<dbReference type="STRING" id="763406.A0A1E3NJW5"/>
<dbReference type="Proteomes" id="UP000094455">
    <property type="component" value="Unassembled WGS sequence"/>
</dbReference>
<dbReference type="InterPro" id="IPR019160">
    <property type="entry name" value="Sec3_CC"/>
</dbReference>
<feature type="region of interest" description="Disordered" evidence="5">
    <location>
        <begin position="1"/>
        <end position="26"/>
    </location>
</feature>
<feature type="compositionally biased region" description="Polar residues" evidence="5">
    <location>
        <begin position="222"/>
        <end position="252"/>
    </location>
</feature>
<dbReference type="PANTHER" id="PTHR16092">
    <property type="entry name" value="SEC3/SYNTAXIN-RELATED"/>
    <property type="match status" value="1"/>
</dbReference>
<dbReference type="GO" id="GO:0006887">
    <property type="term" value="P:exocytosis"/>
    <property type="evidence" value="ECO:0007669"/>
    <property type="project" value="UniProtKB-KW"/>
</dbReference>
<name>A0A1E3NJW5_9ASCO</name>
<dbReference type="GeneID" id="30177852"/>
<dbReference type="GO" id="GO:0005886">
    <property type="term" value="C:plasma membrane"/>
    <property type="evidence" value="ECO:0007669"/>
    <property type="project" value="TreeGrafter"/>
</dbReference>
<dbReference type="EMBL" id="KV454003">
    <property type="protein sequence ID" value="ODQ46434.1"/>
    <property type="molecule type" value="Genomic_DNA"/>
</dbReference>
<dbReference type="Pfam" id="PF20654">
    <property type="entry name" value="Sec3_C-term"/>
    <property type="match status" value="1"/>
</dbReference>
<reference evidence="7 8" key="1">
    <citation type="journal article" date="2016" name="Proc. Natl. Acad. Sci. U.S.A.">
        <title>Comparative genomics of biotechnologically important yeasts.</title>
        <authorList>
            <person name="Riley R."/>
            <person name="Haridas S."/>
            <person name="Wolfe K.H."/>
            <person name="Lopes M.R."/>
            <person name="Hittinger C.T."/>
            <person name="Goeker M."/>
            <person name="Salamov A.A."/>
            <person name="Wisecaver J.H."/>
            <person name="Long T.M."/>
            <person name="Calvey C.H."/>
            <person name="Aerts A.L."/>
            <person name="Barry K.W."/>
            <person name="Choi C."/>
            <person name="Clum A."/>
            <person name="Coughlan A.Y."/>
            <person name="Deshpande S."/>
            <person name="Douglass A.P."/>
            <person name="Hanson S.J."/>
            <person name="Klenk H.-P."/>
            <person name="LaButti K.M."/>
            <person name="Lapidus A."/>
            <person name="Lindquist E.A."/>
            <person name="Lipzen A.M."/>
            <person name="Meier-Kolthoff J.P."/>
            <person name="Ohm R.A."/>
            <person name="Otillar R.P."/>
            <person name="Pangilinan J.L."/>
            <person name="Peng Y."/>
            <person name="Rokas A."/>
            <person name="Rosa C.A."/>
            <person name="Scheuner C."/>
            <person name="Sibirny A.A."/>
            <person name="Slot J.C."/>
            <person name="Stielow J.B."/>
            <person name="Sun H."/>
            <person name="Kurtzman C.P."/>
            <person name="Blackwell M."/>
            <person name="Grigoriev I.V."/>
            <person name="Jeffries T.W."/>
        </authorList>
    </citation>
    <scope>NUCLEOTIDE SEQUENCE [LARGE SCALE GENOMIC DNA]</scope>
    <source>
        <strain evidence="7 8">NRRL Y-2026</strain>
    </source>
</reference>
<keyword evidence="4" id="KW-0175">Coiled coil</keyword>
<dbReference type="InterPro" id="IPR028258">
    <property type="entry name" value="Sec3-PIP2_bind"/>
</dbReference>
<evidence type="ECO:0000256" key="3">
    <source>
        <dbReference type="ARBA" id="ARBA00022483"/>
    </source>
</evidence>
<evidence type="ECO:0000256" key="1">
    <source>
        <dbReference type="ARBA" id="ARBA00006518"/>
    </source>
</evidence>
<dbReference type="GO" id="GO:0006893">
    <property type="term" value="P:Golgi to plasma membrane transport"/>
    <property type="evidence" value="ECO:0007669"/>
    <property type="project" value="TreeGrafter"/>
</dbReference>
<feature type="domain" description="Exocyst complex component Sec3 PIP2-binding N-terminal" evidence="6">
    <location>
        <begin position="83"/>
        <end position="169"/>
    </location>
</feature>
<feature type="region of interest" description="Disordered" evidence="5">
    <location>
        <begin position="196"/>
        <end position="265"/>
    </location>
</feature>
<feature type="region of interest" description="Disordered" evidence="5">
    <location>
        <begin position="342"/>
        <end position="401"/>
    </location>
</feature>
<dbReference type="GO" id="GO:0000145">
    <property type="term" value="C:exocyst"/>
    <property type="evidence" value="ECO:0007669"/>
    <property type="project" value="InterPro"/>
</dbReference>
<keyword evidence="3" id="KW-0268">Exocytosis</keyword>
<dbReference type="InterPro" id="IPR048628">
    <property type="entry name" value="Sec3_C"/>
</dbReference>
<comment type="similarity">
    <text evidence="1">Belongs to the SEC3 family.</text>
</comment>
<evidence type="ECO:0000256" key="2">
    <source>
        <dbReference type="ARBA" id="ARBA00022448"/>
    </source>
</evidence>